<feature type="signal peptide" evidence="1">
    <location>
        <begin position="1"/>
        <end position="23"/>
    </location>
</feature>
<sequence>MMLWPSFEISIFVFLTVSEQGVCLFLNITHKGSRHFNQCYSEPFYMFKSVCSLQSLESWHSINKFPKSCIQLGLSIHGAPLKLFVDGRTTLC</sequence>
<keyword evidence="1" id="KW-0732">Signal</keyword>
<comment type="caution">
    <text evidence="2">The sequence shown here is derived from an EMBL/GenBank/DDBJ whole genome shotgun (WGS) entry which is preliminary data.</text>
</comment>
<dbReference type="Proteomes" id="UP000822688">
    <property type="component" value="Chromosome 3"/>
</dbReference>
<dbReference type="AlphaFoldDB" id="A0A8T0IIL1"/>
<gene>
    <name evidence="2" type="ORF">KC19_3G049900</name>
</gene>
<evidence type="ECO:0000313" key="2">
    <source>
        <dbReference type="EMBL" id="KAG0582303.1"/>
    </source>
</evidence>
<evidence type="ECO:0000313" key="3">
    <source>
        <dbReference type="Proteomes" id="UP000822688"/>
    </source>
</evidence>
<accession>A0A8T0IIL1</accession>
<feature type="chain" id="PRO_5035827491" description="Secreted protein" evidence="1">
    <location>
        <begin position="24"/>
        <end position="92"/>
    </location>
</feature>
<evidence type="ECO:0000256" key="1">
    <source>
        <dbReference type="SAM" id="SignalP"/>
    </source>
</evidence>
<keyword evidence="3" id="KW-1185">Reference proteome</keyword>
<dbReference type="EMBL" id="CM026423">
    <property type="protein sequence ID" value="KAG0582303.1"/>
    <property type="molecule type" value="Genomic_DNA"/>
</dbReference>
<protein>
    <recommendedName>
        <fullName evidence="4">Secreted protein</fullName>
    </recommendedName>
</protein>
<name>A0A8T0IIL1_CERPU</name>
<reference evidence="2" key="1">
    <citation type="submission" date="2020-06" db="EMBL/GenBank/DDBJ databases">
        <title>WGS assembly of Ceratodon purpureus strain R40.</title>
        <authorList>
            <person name="Carey S.B."/>
            <person name="Jenkins J."/>
            <person name="Shu S."/>
            <person name="Lovell J.T."/>
            <person name="Sreedasyam A."/>
            <person name="Maumus F."/>
            <person name="Tiley G.P."/>
            <person name="Fernandez-Pozo N."/>
            <person name="Barry K."/>
            <person name="Chen C."/>
            <person name="Wang M."/>
            <person name="Lipzen A."/>
            <person name="Daum C."/>
            <person name="Saski C.A."/>
            <person name="Payton A.C."/>
            <person name="Mcbreen J.C."/>
            <person name="Conrad R.E."/>
            <person name="Kollar L.M."/>
            <person name="Olsson S."/>
            <person name="Huttunen S."/>
            <person name="Landis J.B."/>
            <person name="Wickett N.J."/>
            <person name="Johnson M.G."/>
            <person name="Rensing S.A."/>
            <person name="Grimwood J."/>
            <person name="Schmutz J."/>
            <person name="Mcdaniel S.F."/>
        </authorList>
    </citation>
    <scope>NUCLEOTIDE SEQUENCE</scope>
    <source>
        <strain evidence="2">R40</strain>
    </source>
</reference>
<proteinExistence type="predicted"/>
<organism evidence="2 3">
    <name type="scientific">Ceratodon purpureus</name>
    <name type="common">Fire moss</name>
    <name type="synonym">Dicranum purpureum</name>
    <dbReference type="NCBI Taxonomy" id="3225"/>
    <lineage>
        <taxon>Eukaryota</taxon>
        <taxon>Viridiplantae</taxon>
        <taxon>Streptophyta</taxon>
        <taxon>Embryophyta</taxon>
        <taxon>Bryophyta</taxon>
        <taxon>Bryophytina</taxon>
        <taxon>Bryopsida</taxon>
        <taxon>Dicranidae</taxon>
        <taxon>Pseudoditrichales</taxon>
        <taxon>Ditrichaceae</taxon>
        <taxon>Ceratodon</taxon>
    </lineage>
</organism>
<evidence type="ECO:0008006" key="4">
    <source>
        <dbReference type="Google" id="ProtNLM"/>
    </source>
</evidence>